<keyword evidence="4" id="KW-0508">mRNA splicing</keyword>
<keyword evidence="5" id="KW-0539">Nucleus</keyword>
<dbReference type="GO" id="GO:0000398">
    <property type="term" value="P:mRNA splicing, via spliceosome"/>
    <property type="evidence" value="ECO:0007669"/>
    <property type="project" value="TreeGrafter"/>
</dbReference>
<evidence type="ECO:0000256" key="1">
    <source>
        <dbReference type="ARBA" id="ARBA00004123"/>
    </source>
</evidence>
<name>A0A1R2BZ10_9CILI</name>
<comment type="caution">
    <text evidence="8">The sequence shown here is derived from an EMBL/GenBank/DDBJ whole genome shotgun (WGS) entry which is preliminary data.</text>
</comment>
<dbReference type="GO" id="GO:0005686">
    <property type="term" value="C:U2 snRNP"/>
    <property type="evidence" value="ECO:0007669"/>
    <property type="project" value="TreeGrafter"/>
</dbReference>
<dbReference type="SUPFAM" id="SSF54928">
    <property type="entry name" value="RNA-binding domain, RBD"/>
    <property type="match status" value="1"/>
</dbReference>
<accession>A0A1R2BZ10</accession>
<dbReference type="GO" id="GO:0071011">
    <property type="term" value="C:precatalytic spliceosome"/>
    <property type="evidence" value="ECO:0007669"/>
    <property type="project" value="TreeGrafter"/>
</dbReference>
<dbReference type="AlphaFoldDB" id="A0A1R2BZ10"/>
<evidence type="ECO:0000256" key="6">
    <source>
        <dbReference type="PROSITE-ProRule" id="PRU00176"/>
    </source>
</evidence>
<dbReference type="OrthoDB" id="275748at2759"/>
<sequence length="116" mass="13306">MALAEQLRLPPEVNQIIYVRNLPLKITPEQLFEIFGKYGPIRQIRRGVASDTKGSAFVAYEDIFDAKNALDHLKGLQVAGKYLSVNYLQKDRITKKAEIRKAKQEIENLKKEFKST</sequence>
<evidence type="ECO:0000313" key="9">
    <source>
        <dbReference type="Proteomes" id="UP000187209"/>
    </source>
</evidence>
<keyword evidence="9" id="KW-1185">Reference proteome</keyword>
<dbReference type="InterPro" id="IPR035979">
    <property type="entry name" value="RBD_domain_sf"/>
</dbReference>
<organism evidence="8 9">
    <name type="scientific">Stentor coeruleus</name>
    <dbReference type="NCBI Taxonomy" id="5963"/>
    <lineage>
        <taxon>Eukaryota</taxon>
        <taxon>Sar</taxon>
        <taxon>Alveolata</taxon>
        <taxon>Ciliophora</taxon>
        <taxon>Postciliodesmatophora</taxon>
        <taxon>Heterotrichea</taxon>
        <taxon>Heterotrichida</taxon>
        <taxon>Stentoridae</taxon>
        <taxon>Stentor</taxon>
    </lineage>
</organism>
<evidence type="ECO:0000259" key="7">
    <source>
        <dbReference type="PROSITE" id="PS50102"/>
    </source>
</evidence>
<protein>
    <recommendedName>
        <fullName evidence="7">RRM domain-containing protein</fullName>
    </recommendedName>
</protein>
<dbReference type="Proteomes" id="UP000187209">
    <property type="component" value="Unassembled WGS sequence"/>
</dbReference>
<dbReference type="Gene3D" id="3.30.70.330">
    <property type="match status" value="1"/>
</dbReference>
<comment type="subcellular location">
    <subcellularLocation>
        <location evidence="1">Nucleus</location>
    </subcellularLocation>
</comment>
<dbReference type="InterPro" id="IPR012677">
    <property type="entry name" value="Nucleotide-bd_a/b_plait_sf"/>
</dbReference>
<proteinExistence type="predicted"/>
<dbReference type="Pfam" id="PF00076">
    <property type="entry name" value="RRM_1"/>
    <property type="match status" value="1"/>
</dbReference>
<dbReference type="InterPro" id="IPR000504">
    <property type="entry name" value="RRM_dom"/>
</dbReference>
<dbReference type="CDD" id="cd12241">
    <property type="entry name" value="RRM_SF3B14"/>
    <property type="match status" value="1"/>
</dbReference>
<evidence type="ECO:0000256" key="5">
    <source>
        <dbReference type="ARBA" id="ARBA00023242"/>
    </source>
</evidence>
<dbReference type="PROSITE" id="PS50102">
    <property type="entry name" value="RRM"/>
    <property type="match status" value="1"/>
</dbReference>
<evidence type="ECO:0000256" key="4">
    <source>
        <dbReference type="ARBA" id="ARBA00023187"/>
    </source>
</evidence>
<evidence type="ECO:0000256" key="2">
    <source>
        <dbReference type="ARBA" id="ARBA00022664"/>
    </source>
</evidence>
<dbReference type="GO" id="GO:0071013">
    <property type="term" value="C:catalytic step 2 spliceosome"/>
    <property type="evidence" value="ECO:0007669"/>
    <property type="project" value="TreeGrafter"/>
</dbReference>
<evidence type="ECO:0000313" key="8">
    <source>
        <dbReference type="EMBL" id="OMJ82020.1"/>
    </source>
</evidence>
<evidence type="ECO:0000256" key="3">
    <source>
        <dbReference type="ARBA" id="ARBA00022884"/>
    </source>
</evidence>
<dbReference type="PANTHER" id="PTHR45880:SF1">
    <property type="entry name" value="RNA-BINDING MOTIF PROTEIN, X-LINKED 2"/>
    <property type="match status" value="1"/>
</dbReference>
<dbReference type="EMBL" id="MPUH01000357">
    <property type="protein sequence ID" value="OMJ82020.1"/>
    <property type="molecule type" value="Genomic_DNA"/>
</dbReference>
<gene>
    <name evidence="8" type="ORF">SteCoe_17406</name>
</gene>
<keyword evidence="3 6" id="KW-0694">RNA-binding</keyword>
<dbReference type="SMART" id="SM00360">
    <property type="entry name" value="RRM"/>
    <property type="match status" value="1"/>
</dbReference>
<dbReference type="InterPro" id="IPR034150">
    <property type="entry name" value="SF3B6_RRM"/>
</dbReference>
<feature type="domain" description="RRM" evidence="7">
    <location>
        <begin position="15"/>
        <end position="90"/>
    </location>
</feature>
<dbReference type="GO" id="GO:0003723">
    <property type="term" value="F:RNA binding"/>
    <property type="evidence" value="ECO:0007669"/>
    <property type="project" value="UniProtKB-UniRule"/>
</dbReference>
<dbReference type="PANTHER" id="PTHR45880">
    <property type="entry name" value="RNA-BINDING MOTIF PROTEIN, X-LINKED 2"/>
    <property type="match status" value="1"/>
</dbReference>
<keyword evidence="2" id="KW-0507">mRNA processing</keyword>
<reference evidence="8 9" key="1">
    <citation type="submission" date="2016-11" db="EMBL/GenBank/DDBJ databases">
        <title>The macronuclear genome of Stentor coeruleus: a giant cell with tiny introns.</title>
        <authorList>
            <person name="Slabodnick M."/>
            <person name="Ruby J.G."/>
            <person name="Reiff S.B."/>
            <person name="Swart E.C."/>
            <person name="Gosai S."/>
            <person name="Prabakaran S."/>
            <person name="Witkowska E."/>
            <person name="Larue G.E."/>
            <person name="Fisher S."/>
            <person name="Freeman R.M."/>
            <person name="Gunawardena J."/>
            <person name="Chu W."/>
            <person name="Stover N.A."/>
            <person name="Gregory B.D."/>
            <person name="Nowacki M."/>
            <person name="Derisi J."/>
            <person name="Roy S.W."/>
            <person name="Marshall W.F."/>
            <person name="Sood P."/>
        </authorList>
    </citation>
    <scope>NUCLEOTIDE SEQUENCE [LARGE SCALE GENOMIC DNA]</scope>
    <source>
        <strain evidence="8">WM001</strain>
    </source>
</reference>
<dbReference type="InterPro" id="IPR051847">
    <property type="entry name" value="RNA_proc/Spliceosome_comp"/>
</dbReference>